<dbReference type="InterPro" id="IPR011034">
    <property type="entry name" value="Formyl_transferase-like_C_sf"/>
</dbReference>
<dbReference type="AlphaFoldDB" id="A0A9X2L4V9"/>
<dbReference type="InterPro" id="IPR003180">
    <property type="entry name" value="MPG"/>
</dbReference>
<dbReference type="EMBL" id="JANDBC010000002">
    <property type="protein sequence ID" value="MCP9292410.1"/>
    <property type="molecule type" value="Genomic_DNA"/>
</dbReference>
<dbReference type="PANTHER" id="PTHR10429:SF0">
    <property type="entry name" value="DNA-3-METHYLADENINE GLYCOSYLASE"/>
    <property type="match status" value="1"/>
</dbReference>
<dbReference type="GO" id="GO:0003677">
    <property type="term" value="F:DNA binding"/>
    <property type="evidence" value="ECO:0007669"/>
    <property type="project" value="InterPro"/>
</dbReference>
<sequence>MSSKLSRSFYERDEVVQISKELIGKVICTNFDGLQTAGIIVETEAYNGRTDRACHAYPDVRTARTETIYGPPGYAYVYLCYGIHHLFNVVTNKEGLADAILIRAIQPIEGEDVMVQRRGKDKLQPVITNGPGKLSQAMGITTSNNECDLLGDIIWVEDREIKFEEEEIEASPRIGVDYAGEDAGLPWRFTVKGSKWISK</sequence>
<protein>
    <recommendedName>
        <fullName evidence="5">Putative 3-methyladenine DNA glycosylase</fullName>
        <ecNumber evidence="5">3.2.2.-</ecNumber>
    </recommendedName>
</protein>
<organism evidence="6 7">
    <name type="scientific">Gracilimonas sediminicola</name>
    <dbReference type="NCBI Taxonomy" id="2952158"/>
    <lineage>
        <taxon>Bacteria</taxon>
        <taxon>Pseudomonadati</taxon>
        <taxon>Balneolota</taxon>
        <taxon>Balneolia</taxon>
        <taxon>Balneolales</taxon>
        <taxon>Balneolaceae</taxon>
        <taxon>Gracilimonas</taxon>
    </lineage>
</organism>
<name>A0A9X2L4V9_9BACT</name>
<reference evidence="6" key="1">
    <citation type="submission" date="2022-06" db="EMBL/GenBank/DDBJ databases">
        <title>Gracilimonas sp. CAU 1638 isolated from sea sediment.</title>
        <authorList>
            <person name="Kim W."/>
        </authorList>
    </citation>
    <scope>NUCLEOTIDE SEQUENCE</scope>
    <source>
        <strain evidence="6">CAU 1638</strain>
    </source>
</reference>
<dbReference type="InterPro" id="IPR036995">
    <property type="entry name" value="MPG_sf"/>
</dbReference>
<dbReference type="RefSeq" id="WP_255135294.1">
    <property type="nucleotide sequence ID" value="NZ_JANDBC010000002.1"/>
</dbReference>
<keyword evidence="2 5" id="KW-0227">DNA damage</keyword>
<dbReference type="GO" id="GO:0006284">
    <property type="term" value="P:base-excision repair"/>
    <property type="evidence" value="ECO:0007669"/>
    <property type="project" value="InterPro"/>
</dbReference>
<dbReference type="FunFam" id="3.10.300.10:FF:000001">
    <property type="entry name" value="Putative 3-methyladenine DNA glycosylase"/>
    <property type="match status" value="1"/>
</dbReference>
<dbReference type="NCBIfam" id="TIGR00567">
    <property type="entry name" value="3mg"/>
    <property type="match status" value="1"/>
</dbReference>
<dbReference type="Pfam" id="PF02245">
    <property type="entry name" value="Pur_DNA_glyco"/>
    <property type="match status" value="1"/>
</dbReference>
<proteinExistence type="inferred from homology"/>
<keyword evidence="3 5" id="KW-0378">Hydrolase</keyword>
<comment type="similarity">
    <text evidence="1 5">Belongs to the DNA glycosylase MPG family.</text>
</comment>
<dbReference type="Gene3D" id="3.10.300.10">
    <property type="entry name" value="Methylpurine-DNA glycosylase (MPG)"/>
    <property type="match status" value="1"/>
</dbReference>
<dbReference type="HAMAP" id="MF_00527">
    <property type="entry name" value="3MGH"/>
    <property type="match status" value="1"/>
</dbReference>
<evidence type="ECO:0000256" key="4">
    <source>
        <dbReference type="ARBA" id="ARBA00023204"/>
    </source>
</evidence>
<keyword evidence="4 5" id="KW-0234">DNA repair</keyword>
<dbReference type="GO" id="GO:0003905">
    <property type="term" value="F:alkylbase DNA N-glycosylase activity"/>
    <property type="evidence" value="ECO:0007669"/>
    <property type="project" value="InterPro"/>
</dbReference>
<evidence type="ECO:0000256" key="1">
    <source>
        <dbReference type="ARBA" id="ARBA00009232"/>
    </source>
</evidence>
<dbReference type="CDD" id="cd00540">
    <property type="entry name" value="AAG"/>
    <property type="match status" value="1"/>
</dbReference>
<accession>A0A9X2L4V9</accession>
<dbReference type="SUPFAM" id="SSF50486">
    <property type="entry name" value="FMT C-terminal domain-like"/>
    <property type="match status" value="1"/>
</dbReference>
<keyword evidence="7" id="KW-1185">Reference proteome</keyword>
<evidence type="ECO:0000313" key="7">
    <source>
        <dbReference type="Proteomes" id="UP001139125"/>
    </source>
</evidence>
<dbReference type="PANTHER" id="PTHR10429">
    <property type="entry name" value="DNA-3-METHYLADENINE GLYCOSYLASE"/>
    <property type="match status" value="1"/>
</dbReference>
<evidence type="ECO:0000256" key="2">
    <source>
        <dbReference type="ARBA" id="ARBA00022763"/>
    </source>
</evidence>
<evidence type="ECO:0000256" key="5">
    <source>
        <dbReference type="HAMAP-Rule" id="MF_00527"/>
    </source>
</evidence>
<dbReference type="Proteomes" id="UP001139125">
    <property type="component" value="Unassembled WGS sequence"/>
</dbReference>
<evidence type="ECO:0000256" key="3">
    <source>
        <dbReference type="ARBA" id="ARBA00022801"/>
    </source>
</evidence>
<comment type="caution">
    <text evidence="6">The sequence shown here is derived from an EMBL/GenBank/DDBJ whole genome shotgun (WGS) entry which is preliminary data.</text>
</comment>
<dbReference type="EC" id="3.2.2.-" evidence="5"/>
<gene>
    <name evidence="6" type="ORF">NM125_12555</name>
</gene>
<evidence type="ECO:0000313" key="6">
    <source>
        <dbReference type="EMBL" id="MCP9292410.1"/>
    </source>
</evidence>